<gene>
    <name evidence="1" type="ORF">LYNGBM3L_67590</name>
</gene>
<dbReference type="HOGENOM" id="CLU_3390302_0_0_3"/>
<dbReference type="EMBL" id="GL890970">
    <property type="protein sequence ID" value="EGJ29057.1"/>
    <property type="molecule type" value="Genomic_DNA"/>
</dbReference>
<evidence type="ECO:0000313" key="1">
    <source>
        <dbReference type="EMBL" id="EGJ29057.1"/>
    </source>
</evidence>
<protein>
    <submittedName>
        <fullName evidence="1">Uncharacterized protein</fullName>
    </submittedName>
</protein>
<dbReference type="AlphaFoldDB" id="F4Y1B5"/>
<proteinExistence type="predicted"/>
<evidence type="ECO:0000313" key="2">
    <source>
        <dbReference type="Proteomes" id="UP000003959"/>
    </source>
</evidence>
<name>F4Y1B5_9CYAN</name>
<reference evidence="2" key="1">
    <citation type="journal article" date="2011" name="Proc. Natl. Acad. Sci. U.S.A.">
        <title>Genomic insights into the physiology and ecology of the marine filamentous cyanobacterium Lyngbya majuscula.</title>
        <authorList>
            <person name="Jones A.C."/>
            <person name="Monroe E.A."/>
            <person name="Podell S."/>
            <person name="Hess W.R."/>
            <person name="Klages S."/>
            <person name="Esquenazi E."/>
            <person name="Niessen S."/>
            <person name="Hoover H."/>
            <person name="Rothmann M."/>
            <person name="Lasken R.S."/>
            <person name="Yates J.R.III."/>
            <person name="Reinhardt R."/>
            <person name="Kube M."/>
            <person name="Burkart M.D."/>
            <person name="Allen E.E."/>
            <person name="Dorrestein P.C."/>
            <person name="Gerwick W.H."/>
            <person name="Gerwick L."/>
        </authorList>
    </citation>
    <scope>NUCLEOTIDE SEQUENCE [LARGE SCALE GENOMIC DNA]</scope>
    <source>
        <strain evidence="2">3L</strain>
    </source>
</reference>
<dbReference type="Proteomes" id="UP000003959">
    <property type="component" value="Unassembled WGS sequence"/>
</dbReference>
<accession>F4Y1B5</accession>
<sequence>MPALAKTLVTKLSESVFAKIWDNPEDAEYDNL</sequence>
<organism evidence="1 2">
    <name type="scientific">Moorena producens 3L</name>
    <dbReference type="NCBI Taxonomy" id="489825"/>
    <lineage>
        <taxon>Bacteria</taxon>
        <taxon>Bacillati</taxon>
        <taxon>Cyanobacteriota</taxon>
        <taxon>Cyanophyceae</taxon>
        <taxon>Coleofasciculales</taxon>
        <taxon>Coleofasciculaceae</taxon>
        <taxon>Moorena</taxon>
    </lineage>
</organism>
<keyword evidence="2" id="KW-1185">Reference proteome</keyword>